<comment type="caution">
    <text evidence="6">The sequence shown here is derived from an EMBL/GenBank/DDBJ whole genome shotgun (WGS) entry which is preliminary data.</text>
</comment>
<keyword evidence="2" id="KW-1003">Cell membrane</keyword>
<feature type="domain" description="Guanylate cyclase" evidence="4">
    <location>
        <begin position="145"/>
        <end position="277"/>
    </location>
</feature>
<dbReference type="EC" id="4.6.1.1" evidence="6"/>
<dbReference type="PROSITE" id="PS50125">
    <property type="entry name" value="GUANYLATE_CYCLASE_2"/>
    <property type="match status" value="1"/>
</dbReference>
<gene>
    <name evidence="6" type="ORF">MMIC_P0481</name>
</gene>
<dbReference type="InterPro" id="IPR012675">
    <property type="entry name" value="Beta-grasp_dom_sf"/>
</dbReference>
<name>A0A1L8CKY1_9PROT</name>
<comment type="subcellular location">
    <subcellularLocation>
        <location evidence="1">Cell membrane</location>
        <topology evidence="1">Multi-pass membrane protein</topology>
    </subcellularLocation>
</comment>
<keyword evidence="3" id="KW-0472">Membrane</keyword>
<dbReference type="GO" id="GO:0006171">
    <property type="term" value="P:cAMP biosynthetic process"/>
    <property type="evidence" value="ECO:0007669"/>
    <property type="project" value="TreeGrafter"/>
</dbReference>
<dbReference type="PANTHER" id="PTHR43081">
    <property type="entry name" value="ADENYLATE CYCLASE, TERMINAL-DIFFERENTIATION SPECIFIC-RELATED"/>
    <property type="match status" value="1"/>
</dbReference>
<dbReference type="InterPro" id="IPR050697">
    <property type="entry name" value="Adenylyl/Guanylyl_Cyclase_3/4"/>
</dbReference>
<dbReference type="InterPro" id="IPR001041">
    <property type="entry name" value="2Fe-2S_ferredoxin-type"/>
</dbReference>
<dbReference type="Proteomes" id="UP000231632">
    <property type="component" value="Unassembled WGS sequence"/>
</dbReference>
<dbReference type="CDD" id="cd00207">
    <property type="entry name" value="fer2"/>
    <property type="match status" value="1"/>
</dbReference>
<dbReference type="PANTHER" id="PTHR43081:SF17">
    <property type="entry name" value="BLL5647 PROTEIN"/>
    <property type="match status" value="1"/>
</dbReference>
<dbReference type="InterPro" id="IPR001054">
    <property type="entry name" value="A/G_cyclase"/>
</dbReference>
<dbReference type="AlphaFoldDB" id="A0A1L8CKY1"/>
<feature type="domain" description="2Fe-2S ferredoxin-type" evidence="5">
    <location>
        <begin position="22"/>
        <end position="119"/>
    </location>
</feature>
<reference evidence="6 7" key="1">
    <citation type="journal article" date="2017" name="Arch. Microbiol.">
        <title>Mariprofundus micogutta sp. nov., a novel iron-oxidizing zetaproteobacterium isolated from a deep-sea hydrothermal field at the Bayonnaise knoll of the Izu-Ogasawara arc, and a description of Mariprofundales ord. nov. and Zetaproteobacteria classis nov.</title>
        <authorList>
            <person name="Makita H."/>
            <person name="Tanaka E."/>
            <person name="Mitsunobu S."/>
            <person name="Miyazaki M."/>
            <person name="Nunoura T."/>
            <person name="Uematsu K."/>
            <person name="Takaki Y."/>
            <person name="Nishi S."/>
            <person name="Shimamura S."/>
            <person name="Takai K."/>
        </authorList>
    </citation>
    <scope>NUCLEOTIDE SEQUENCE [LARGE SCALE GENOMIC DNA]</scope>
    <source>
        <strain evidence="6 7">ET2</strain>
    </source>
</reference>
<dbReference type="GO" id="GO:0004016">
    <property type="term" value="F:adenylate cyclase activity"/>
    <property type="evidence" value="ECO:0007669"/>
    <property type="project" value="UniProtKB-EC"/>
</dbReference>
<protein>
    <submittedName>
        <fullName evidence="6">Adenylate cyclase</fullName>
        <ecNumber evidence="6">4.6.1.1</ecNumber>
    </submittedName>
</protein>
<evidence type="ECO:0000259" key="4">
    <source>
        <dbReference type="PROSITE" id="PS50125"/>
    </source>
</evidence>
<dbReference type="Pfam" id="PF00111">
    <property type="entry name" value="Fer2"/>
    <property type="match status" value="1"/>
</dbReference>
<dbReference type="PROSITE" id="PS51085">
    <property type="entry name" value="2FE2S_FER_2"/>
    <property type="match status" value="1"/>
</dbReference>
<evidence type="ECO:0000259" key="5">
    <source>
        <dbReference type="PROSITE" id="PS51085"/>
    </source>
</evidence>
<dbReference type="GO" id="GO:0005886">
    <property type="term" value="C:plasma membrane"/>
    <property type="evidence" value="ECO:0007669"/>
    <property type="project" value="UniProtKB-SubCell"/>
</dbReference>
<dbReference type="SUPFAM" id="SSF54292">
    <property type="entry name" value="2Fe-2S ferredoxin-like"/>
    <property type="match status" value="1"/>
</dbReference>
<organism evidence="6 7">
    <name type="scientific">Mariprofundus micogutta</name>
    <dbReference type="NCBI Taxonomy" id="1921010"/>
    <lineage>
        <taxon>Bacteria</taxon>
        <taxon>Pseudomonadati</taxon>
        <taxon>Pseudomonadota</taxon>
        <taxon>Candidatius Mariprofundia</taxon>
        <taxon>Mariprofundales</taxon>
        <taxon>Mariprofundaceae</taxon>
        <taxon>Mariprofundus</taxon>
    </lineage>
</organism>
<dbReference type="SMART" id="SM00044">
    <property type="entry name" value="CYCc"/>
    <property type="match status" value="1"/>
</dbReference>
<dbReference type="GO" id="GO:0051536">
    <property type="term" value="F:iron-sulfur cluster binding"/>
    <property type="evidence" value="ECO:0007669"/>
    <property type="project" value="InterPro"/>
</dbReference>
<dbReference type="SUPFAM" id="SSF55073">
    <property type="entry name" value="Nucleotide cyclase"/>
    <property type="match status" value="1"/>
</dbReference>
<dbReference type="CDD" id="cd07302">
    <property type="entry name" value="CHD"/>
    <property type="match status" value="1"/>
</dbReference>
<sequence length="325" mass="35622">MGLNHTYSGLQVCHEHADGVVVAVSYLYSETDDKRFSVSSQETILESSLKAGIEHTHVCGGKARCSTCRVEVIEGLSHCLPRNEAEQAMGSRLGLPETIRLACQTRVNGDVKIRRLAVDDLDARIIKDQLTGQNDNSMGREKEVAVLFTDLANYTEFAESLPAYDVVHVLNRYYQTMNAIVTEHGGVISDVAGDGMLILFGACKKEHGLVLDAVHTVRAMHKELDRFNEYLMSMYGRSFGLRAGINHGPAIIGHFSTGPMSKVAAIGDTVNLASRIEQANKAFGSQLLISESAYQHIKGDIEISASHQTHLKGKTGLYDLYEVQI</sequence>
<dbReference type="STRING" id="1921010.MMIC_P0481"/>
<dbReference type="InterPro" id="IPR029787">
    <property type="entry name" value="Nucleotide_cyclase"/>
</dbReference>
<dbReference type="GO" id="GO:0035556">
    <property type="term" value="P:intracellular signal transduction"/>
    <property type="evidence" value="ECO:0007669"/>
    <property type="project" value="InterPro"/>
</dbReference>
<dbReference type="Pfam" id="PF00211">
    <property type="entry name" value="Guanylate_cyc"/>
    <property type="match status" value="1"/>
</dbReference>
<dbReference type="Gene3D" id="3.30.70.1230">
    <property type="entry name" value="Nucleotide cyclase"/>
    <property type="match status" value="1"/>
</dbReference>
<evidence type="ECO:0000313" key="6">
    <source>
        <dbReference type="EMBL" id="GAV19545.1"/>
    </source>
</evidence>
<accession>A0A1L8CKY1</accession>
<dbReference type="InterPro" id="IPR036010">
    <property type="entry name" value="2Fe-2S_ferredoxin-like_sf"/>
</dbReference>
<proteinExistence type="predicted"/>
<evidence type="ECO:0000256" key="2">
    <source>
        <dbReference type="ARBA" id="ARBA00022475"/>
    </source>
</evidence>
<dbReference type="Gene3D" id="3.10.20.30">
    <property type="match status" value="1"/>
</dbReference>
<keyword evidence="6" id="KW-0456">Lyase</keyword>
<evidence type="ECO:0000256" key="1">
    <source>
        <dbReference type="ARBA" id="ARBA00004651"/>
    </source>
</evidence>
<dbReference type="EMBL" id="BDFD01000003">
    <property type="protein sequence ID" value="GAV19545.1"/>
    <property type="molecule type" value="Genomic_DNA"/>
</dbReference>
<keyword evidence="7" id="KW-1185">Reference proteome</keyword>
<evidence type="ECO:0000256" key="3">
    <source>
        <dbReference type="ARBA" id="ARBA00023136"/>
    </source>
</evidence>
<evidence type="ECO:0000313" key="7">
    <source>
        <dbReference type="Proteomes" id="UP000231632"/>
    </source>
</evidence>